<feature type="non-terminal residue" evidence="2">
    <location>
        <position position="1"/>
    </location>
</feature>
<reference evidence="2 3" key="1">
    <citation type="journal article" name="Sci. Rep.">
        <title>Genome-scale phylogenetic analyses confirm Olpidium as the closest living zoosporic fungus to the non-flagellated, terrestrial fungi.</title>
        <authorList>
            <person name="Chang Y."/>
            <person name="Rochon D."/>
            <person name="Sekimoto S."/>
            <person name="Wang Y."/>
            <person name="Chovatia M."/>
            <person name="Sandor L."/>
            <person name="Salamov A."/>
            <person name="Grigoriev I.V."/>
            <person name="Stajich J.E."/>
            <person name="Spatafora J.W."/>
        </authorList>
    </citation>
    <scope>NUCLEOTIDE SEQUENCE [LARGE SCALE GENOMIC DNA]</scope>
    <source>
        <strain evidence="2">S191</strain>
    </source>
</reference>
<organism evidence="2 3">
    <name type="scientific">Olpidium bornovanus</name>
    <dbReference type="NCBI Taxonomy" id="278681"/>
    <lineage>
        <taxon>Eukaryota</taxon>
        <taxon>Fungi</taxon>
        <taxon>Fungi incertae sedis</taxon>
        <taxon>Olpidiomycota</taxon>
        <taxon>Olpidiomycotina</taxon>
        <taxon>Olpidiomycetes</taxon>
        <taxon>Olpidiales</taxon>
        <taxon>Olpidiaceae</taxon>
        <taxon>Olpidium</taxon>
    </lineage>
</organism>
<gene>
    <name evidence="2" type="ORF">BJ554DRAFT_1179</name>
</gene>
<keyword evidence="3" id="KW-1185">Reference proteome</keyword>
<name>A0A8H8A1G5_9FUNG</name>
<protein>
    <submittedName>
        <fullName evidence="2">Uncharacterized protein</fullName>
    </submittedName>
</protein>
<dbReference type="EMBL" id="JAEFCI010001011">
    <property type="protein sequence ID" value="KAG5463186.1"/>
    <property type="molecule type" value="Genomic_DNA"/>
</dbReference>
<feature type="compositionally biased region" description="Basic residues" evidence="1">
    <location>
        <begin position="405"/>
        <end position="422"/>
    </location>
</feature>
<proteinExistence type="predicted"/>
<accession>A0A8H8A1G5</accession>
<comment type="caution">
    <text evidence="2">The sequence shown here is derived from an EMBL/GenBank/DDBJ whole genome shotgun (WGS) entry which is preliminary data.</text>
</comment>
<evidence type="ECO:0000256" key="1">
    <source>
        <dbReference type="SAM" id="MobiDB-lite"/>
    </source>
</evidence>
<dbReference type="Proteomes" id="UP000673691">
    <property type="component" value="Unassembled WGS sequence"/>
</dbReference>
<dbReference type="AlphaFoldDB" id="A0A8H8A1G5"/>
<evidence type="ECO:0000313" key="3">
    <source>
        <dbReference type="Proteomes" id="UP000673691"/>
    </source>
</evidence>
<evidence type="ECO:0000313" key="2">
    <source>
        <dbReference type="EMBL" id="KAG5463186.1"/>
    </source>
</evidence>
<feature type="compositionally biased region" description="Polar residues" evidence="1">
    <location>
        <begin position="346"/>
        <end position="355"/>
    </location>
</feature>
<feature type="region of interest" description="Disordered" evidence="1">
    <location>
        <begin position="221"/>
        <end position="263"/>
    </location>
</feature>
<feature type="region of interest" description="Disordered" evidence="1">
    <location>
        <begin position="346"/>
        <end position="440"/>
    </location>
</feature>
<feature type="compositionally biased region" description="Low complexity" evidence="1">
    <location>
        <begin position="380"/>
        <end position="390"/>
    </location>
</feature>
<sequence>PPPQKKADSRLLYKYSLGGKLLIAFVKLVQPDKPVLRAARVPGTSDAKHTAGQKKNVLLLLPCPGRMDRDGVDGTKVALHPADLLFENLIVEPALELAGALARSRRLHCFLTASQDDLAKKYPRWCPPPRIRRTGPRKQAPASPLRTHQLRRRGGQRCAVQRGLVRRFVRLQQMQGFGLVDMRARVLAGSDEVAVVLGKLYVGYEGAMVLHGVKEVAALQKLGGGSPGTQRSRVDRQTKKERLKRRRPPATVSPSSRLDGRPKFRRRRAFAPHRVLARDHAPSQATDAFPLHAPDCTLVALVGAEPLPVVPVPNAKHVVFAGAEEQVAVTVELDLGEDARVQQQAPVAFQGVTSSRGGDRRLRPPGGLNDRVSRNSPAASGTSSTSGRTSDANAAGAMFPEQLPRRRPPASRPGHRRDRKSRLWPLRGNRRINGCKNSAG</sequence>
<feature type="region of interest" description="Disordered" evidence="1">
    <location>
        <begin position="128"/>
        <end position="153"/>
    </location>
</feature>